<comment type="caution">
    <text evidence="1">The sequence shown here is derived from an EMBL/GenBank/DDBJ whole genome shotgun (WGS) entry which is preliminary data.</text>
</comment>
<proteinExistence type="predicted"/>
<name>A0A1B8ZSY5_9FLAO</name>
<evidence type="ECO:0000313" key="2">
    <source>
        <dbReference type="Proteomes" id="UP000093432"/>
    </source>
</evidence>
<dbReference type="AlphaFoldDB" id="A0A1B8ZSY5"/>
<sequence>MRKAGFKTVTGLLCLTVITGSLCSGCKNSQEKLEAFRKIQIPLQDKKNREVKVELMSAY</sequence>
<reference evidence="2" key="1">
    <citation type="submission" date="2016-07" db="EMBL/GenBank/DDBJ databases">
        <authorList>
            <person name="Florea S."/>
            <person name="Webb J.S."/>
            <person name="Jaromczyk J."/>
            <person name="Schardl C.L."/>
        </authorList>
    </citation>
    <scope>NUCLEOTIDE SEQUENCE [LARGE SCALE GENOMIC DNA]</scope>
    <source>
        <strain evidence="2">CC-VM-7</strain>
    </source>
</reference>
<dbReference type="STRING" id="651561.BBI00_10320"/>
<dbReference type="Proteomes" id="UP000093432">
    <property type="component" value="Unassembled WGS sequence"/>
</dbReference>
<evidence type="ECO:0000313" key="1">
    <source>
        <dbReference type="EMBL" id="OCA74703.1"/>
    </source>
</evidence>
<protein>
    <submittedName>
        <fullName evidence="1">Uncharacterized protein</fullName>
    </submittedName>
</protein>
<gene>
    <name evidence="1" type="ORF">BBI00_10320</name>
</gene>
<dbReference type="EMBL" id="MAYG01000001">
    <property type="protein sequence ID" value="OCA74703.1"/>
    <property type="molecule type" value="Genomic_DNA"/>
</dbReference>
<accession>A0A1B8ZSY5</accession>
<organism evidence="1 2">
    <name type="scientific">Chryseobacterium arthrosphaerae</name>
    <dbReference type="NCBI Taxonomy" id="651561"/>
    <lineage>
        <taxon>Bacteria</taxon>
        <taxon>Pseudomonadati</taxon>
        <taxon>Bacteroidota</taxon>
        <taxon>Flavobacteriia</taxon>
        <taxon>Flavobacteriales</taxon>
        <taxon>Weeksellaceae</taxon>
        <taxon>Chryseobacterium group</taxon>
        <taxon>Chryseobacterium</taxon>
    </lineage>
</organism>